<dbReference type="Gene3D" id="1.10.150.320">
    <property type="entry name" value="Photosystem II 12 kDa extrinsic protein"/>
    <property type="match status" value="2"/>
</dbReference>
<dbReference type="SUPFAM" id="SSF47781">
    <property type="entry name" value="RuvA domain 2-like"/>
    <property type="match status" value="2"/>
</dbReference>
<proteinExistence type="predicted"/>
<dbReference type="Pfam" id="PF12836">
    <property type="entry name" value="HHH_3"/>
    <property type="match status" value="2"/>
</dbReference>
<accession>A0ABQ1SHR4</accession>
<dbReference type="Proteomes" id="UP000599179">
    <property type="component" value="Unassembled WGS sequence"/>
</dbReference>
<protein>
    <recommendedName>
        <fullName evidence="3">Helix-hairpin-helix domain-containing protein</fullName>
    </recommendedName>
</protein>
<evidence type="ECO:0000313" key="1">
    <source>
        <dbReference type="EMBL" id="GGE36585.1"/>
    </source>
</evidence>
<evidence type="ECO:0000313" key="2">
    <source>
        <dbReference type="Proteomes" id="UP000599179"/>
    </source>
</evidence>
<evidence type="ECO:0008006" key="3">
    <source>
        <dbReference type="Google" id="ProtNLM"/>
    </source>
</evidence>
<sequence length="260" mass="30740">MIPNSDEAKFAFSEADKHKLQEEIDSLRLASEEANKPRIFPFNPNYLKDFKAYQLGLSTEEFDRLQQFRSENQWINSAKDFQEVTQVSDSLINEIKPYFKFPDWVIQKEKAKAEMEAHQAQMKTYAQKKNLNEATEMELQEISGIGEVLAKRIVRHRNKIDGFIDDLQLKDIWGLKYDVRENVLKEFTVKLEKPHQKININTASIVELTEIPYFDYELSREIVHFIKVREGISDFEELAKIYDFPTHKIDRIKLYLEIND</sequence>
<organism evidence="1 2">
    <name type="scientific">Psychroflexus planctonicus</name>
    <dbReference type="NCBI Taxonomy" id="1526575"/>
    <lineage>
        <taxon>Bacteria</taxon>
        <taxon>Pseudomonadati</taxon>
        <taxon>Bacteroidota</taxon>
        <taxon>Flavobacteriia</taxon>
        <taxon>Flavobacteriales</taxon>
        <taxon>Flavobacteriaceae</taxon>
        <taxon>Psychroflexus</taxon>
    </lineage>
</organism>
<gene>
    <name evidence="1" type="ORF">GCM10010832_15970</name>
</gene>
<dbReference type="InterPro" id="IPR010994">
    <property type="entry name" value="RuvA_2-like"/>
</dbReference>
<name>A0ABQ1SHR4_9FLAO</name>
<dbReference type="PANTHER" id="PTHR21180:SF32">
    <property type="entry name" value="ENDONUCLEASE_EXONUCLEASE_PHOSPHATASE FAMILY DOMAIN-CONTAINING PROTEIN 1"/>
    <property type="match status" value="1"/>
</dbReference>
<dbReference type="PANTHER" id="PTHR21180">
    <property type="entry name" value="ENDONUCLEASE/EXONUCLEASE/PHOSPHATASE FAMILY DOMAIN-CONTAINING PROTEIN 1"/>
    <property type="match status" value="1"/>
</dbReference>
<comment type="caution">
    <text evidence="1">The sequence shown here is derived from an EMBL/GenBank/DDBJ whole genome shotgun (WGS) entry which is preliminary data.</text>
</comment>
<reference evidence="2" key="1">
    <citation type="journal article" date="2019" name="Int. J. Syst. Evol. Microbiol.">
        <title>The Global Catalogue of Microorganisms (GCM) 10K type strain sequencing project: providing services to taxonomists for standard genome sequencing and annotation.</title>
        <authorList>
            <consortium name="The Broad Institute Genomics Platform"/>
            <consortium name="The Broad Institute Genome Sequencing Center for Infectious Disease"/>
            <person name="Wu L."/>
            <person name="Ma J."/>
        </authorList>
    </citation>
    <scope>NUCLEOTIDE SEQUENCE [LARGE SCALE GENOMIC DNA]</scope>
    <source>
        <strain evidence="2">CGMCC 1.12931</strain>
    </source>
</reference>
<keyword evidence="2" id="KW-1185">Reference proteome</keyword>
<dbReference type="InterPro" id="IPR051675">
    <property type="entry name" value="Endo/Exo/Phosphatase_dom_1"/>
</dbReference>
<dbReference type="EMBL" id="BMGM01000006">
    <property type="protein sequence ID" value="GGE36585.1"/>
    <property type="molecule type" value="Genomic_DNA"/>
</dbReference>